<name>A0A328C514_9DELT</name>
<evidence type="ECO:0000259" key="1">
    <source>
        <dbReference type="Pfam" id="PF13649"/>
    </source>
</evidence>
<evidence type="ECO:0000313" key="2">
    <source>
        <dbReference type="EMBL" id="RAL20896.1"/>
    </source>
</evidence>
<dbReference type="Pfam" id="PF13649">
    <property type="entry name" value="Methyltransf_25"/>
    <property type="match status" value="1"/>
</dbReference>
<dbReference type="SUPFAM" id="SSF53335">
    <property type="entry name" value="S-adenosyl-L-methionine-dependent methyltransferases"/>
    <property type="match status" value="1"/>
</dbReference>
<comment type="caution">
    <text evidence="2">The sequence shown here is derived from an EMBL/GenBank/DDBJ whole genome shotgun (WGS) entry which is preliminary data.</text>
</comment>
<dbReference type="CDD" id="cd02440">
    <property type="entry name" value="AdoMet_MTases"/>
    <property type="match status" value="1"/>
</dbReference>
<keyword evidence="3" id="KW-1185">Reference proteome</keyword>
<dbReference type="Proteomes" id="UP000249169">
    <property type="component" value="Unassembled WGS sequence"/>
</dbReference>
<dbReference type="PANTHER" id="PTHR43464:SF83">
    <property type="entry name" value="MALONYL-[ACYL-CARRIER PROTEIN] O-METHYLTRANSFERASE"/>
    <property type="match status" value="1"/>
</dbReference>
<organism evidence="2 3">
    <name type="scientific">Lujinxingia litoralis</name>
    <dbReference type="NCBI Taxonomy" id="2211119"/>
    <lineage>
        <taxon>Bacteria</taxon>
        <taxon>Deltaproteobacteria</taxon>
        <taxon>Bradymonadales</taxon>
        <taxon>Lujinxingiaceae</taxon>
        <taxon>Lujinxingia</taxon>
    </lineage>
</organism>
<reference evidence="2 3" key="1">
    <citation type="submission" date="2018-05" db="EMBL/GenBank/DDBJ databases">
        <title>Lujinxingia marina gen. nov. sp. nov., a new facultative anaerobic member of the class Deltaproteobacteria, and proposal of Lujinxingaceae fam. nov.</title>
        <authorList>
            <person name="Li C.-M."/>
        </authorList>
    </citation>
    <scope>NUCLEOTIDE SEQUENCE [LARGE SCALE GENOMIC DNA]</scope>
    <source>
        <strain evidence="2 3">B210</strain>
    </source>
</reference>
<dbReference type="InterPro" id="IPR029063">
    <property type="entry name" value="SAM-dependent_MTases_sf"/>
</dbReference>
<dbReference type="PANTHER" id="PTHR43464">
    <property type="entry name" value="METHYLTRANSFERASE"/>
    <property type="match status" value="1"/>
</dbReference>
<gene>
    <name evidence="2" type="ORF">DL240_14530</name>
</gene>
<evidence type="ECO:0000313" key="3">
    <source>
        <dbReference type="Proteomes" id="UP000249169"/>
    </source>
</evidence>
<dbReference type="GO" id="GO:0008168">
    <property type="term" value="F:methyltransferase activity"/>
    <property type="evidence" value="ECO:0007669"/>
    <property type="project" value="TreeGrafter"/>
</dbReference>
<accession>A0A328C514</accession>
<dbReference type="RefSeq" id="WP_111730627.1">
    <property type="nucleotide sequence ID" value="NZ_QHKO01000007.1"/>
</dbReference>
<protein>
    <recommendedName>
        <fullName evidence="1">Methyltransferase domain-containing protein</fullName>
    </recommendedName>
</protein>
<dbReference type="InterPro" id="IPR041698">
    <property type="entry name" value="Methyltransf_25"/>
</dbReference>
<dbReference type="AlphaFoldDB" id="A0A328C514"/>
<feature type="domain" description="Methyltransferase" evidence="1">
    <location>
        <begin position="43"/>
        <end position="135"/>
    </location>
</feature>
<dbReference type="EMBL" id="QHKO01000007">
    <property type="protein sequence ID" value="RAL20896.1"/>
    <property type="molecule type" value="Genomic_DNA"/>
</dbReference>
<proteinExistence type="predicted"/>
<dbReference type="Gene3D" id="3.40.50.150">
    <property type="entry name" value="Vaccinia Virus protein VP39"/>
    <property type="match status" value="1"/>
</dbReference>
<sequence length="245" mass="28056">MNFSGYDSFADIYDRFWAGDSARRFGPIILERVGTRLKKGARVLDLCCGSGRFTHQLLDQGFDAYGVDNSKELLRLARERGRPERFFLSDVRELNTNVSGFELVICVYDSLNHMLLKEDLRAVFRGVRDVLDPGGLFVFDYNTEAKYRFHWKGQMCFEHDRSFLAVNASTMQMNGMMRAAFDGTLFSKVGELWQREDFALEQRPIGDAEISDLLAELGFAPAEFISLDHDDSGRSLRMLVETRKT</sequence>
<dbReference type="OrthoDB" id="5298787at2"/>
<dbReference type="Gene3D" id="2.20.25.110">
    <property type="entry name" value="S-adenosyl-L-methionine-dependent methyltransferases"/>
    <property type="match status" value="1"/>
</dbReference>